<dbReference type="PANTHER" id="PTHR11266">
    <property type="entry name" value="PEROXISOMAL MEMBRANE PROTEIN 2, PXMP2 MPV17"/>
    <property type="match status" value="1"/>
</dbReference>
<evidence type="ECO:0000256" key="1">
    <source>
        <dbReference type="ARBA" id="ARBA00004141"/>
    </source>
</evidence>
<evidence type="ECO:0000256" key="4">
    <source>
        <dbReference type="ARBA" id="ARBA00022989"/>
    </source>
</evidence>
<sequence>MSSSSSSLRSGTKRCFNRLLFNNRSILFQQQHVSSQAAAAAAAATTSLTKHQLLSRHYTRSPLHFYRNFFKDKSKFRSQSSFSSSYRSYCSSSSSSSKNGFIGWYLGMIEARPVLTKSVTSALIYTFADLSSQAITRKSEDSFDLVRTLRMAGYGMLVMGPSLHFWFNFVSRVLPKRDVLNTLKKIFIGQTTYGPLMTTVFFSVNAGLQGENSEEIGARLKRDLLPTLINGLMYWPICDFVTFKFIPVRLQPLVSNSFAYLWTIYITYMATLEKADTSSLSAVDSTS</sequence>
<dbReference type="GO" id="GO:0016020">
    <property type="term" value="C:membrane"/>
    <property type="evidence" value="ECO:0007669"/>
    <property type="project" value="UniProtKB-SubCell"/>
</dbReference>
<dbReference type="AlphaFoldDB" id="A0A2G5DKW3"/>
<dbReference type="Proteomes" id="UP000230069">
    <property type="component" value="Unassembled WGS sequence"/>
</dbReference>
<keyword evidence="3" id="KW-0812">Transmembrane</keyword>
<evidence type="ECO:0000256" key="2">
    <source>
        <dbReference type="ARBA" id="ARBA00006824"/>
    </source>
</evidence>
<dbReference type="InterPro" id="IPR007248">
    <property type="entry name" value="Mpv17_PMP22"/>
</dbReference>
<comment type="subcellular location">
    <subcellularLocation>
        <location evidence="1">Membrane</location>
        <topology evidence="1">Multi-pass membrane protein</topology>
    </subcellularLocation>
</comment>
<organism evidence="7 8">
    <name type="scientific">Aquilegia coerulea</name>
    <name type="common">Rocky mountain columbine</name>
    <dbReference type="NCBI Taxonomy" id="218851"/>
    <lineage>
        <taxon>Eukaryota</taxon>
        <taxon>Viridiplantae</taxon>
        <taxon>Streptophyta</taxon>
        <taxon>Embryophyta</taxon>
        <taxon>Tracheophyta</taxon>
        <taxon>Spermatophyta</taxon>
        <taxon>Magnoliopsida</taxon>
        <taxon>Ranunculales</taxon>
        <taxon>Ranunculaceae</taxon>
        <taxon>Thalictroideae</taxon>
        <taxon>Aquilegia</taxon>
    </lineage>
</organism>
<protein>
    <submittedName>
        <fullName evidence="7">Uncharacterized protein</fullName>
    </submittedName>
</protein>
<dbReference type="PANTHER" id="PTHR11266:SF18">
    <property type="entry name" value="OS12G0508100 PROTEIN"/>
    <property type="match status" value="1"/>
</dbReference>
<comment type="similarity">
    <text evidence="2 6">Belongs to the peroxisomal membrane protein PXMP2/4 family.</text>
</comment>
<evidence type="ECO:0000313" key="7">
    <source>
        <dbReference type="EMBL" id="PIA44123.1"/>
    </source>
</evidence>
<dbReference type="GO" id="GO:0005737">
    <property type="term" value="C:cytoplasm"/>
    <property type="evidence" value="ECO:0007669"/>
    <property type="project" value="TreeGrafter"/>
</dbReference>
<dbReference type="InParanoid" id="A0A2G5DKW3"/>
<evidence type="ECO:0000313" key="8">
    <source>
        <dbReference type="Proteomes" id="UP000230069"/>
    </source>
</evidence>
<evidence type="ECO:0000256" key="5">
    <source>
        <dbReference type="ARBA" id="ARBA00023136"/>
    </source>
</evidence>
<reference evidence="7 8" key="1">
    <citation type="submission" date="2017-09" db="EMBL/GenBank/DDBJ databases">
        <title>WGS assembly of Aquilegia coerulea Goldsmith.</title>
        <authorList>
            <person name="Hodges S."/>
            <person name="Kramer E."/>
            <person name="Nordborg M."/>
            <person name="Tomkins J."/>
            <person name="Borevitz J."/>
            <person name="Derieg N."/>
            <person name="Yan J."/>
            <person name="Mihaltcheva S."/>
            <person name="Hayes R.D."/>
            <person name="Rokhsar D."/>
        </authorList>
    </citation>
    <scope>NUCLEOTIDE SEQUENCE [LARGE SCALE GENOMIC DNA]</scope>
    <source>
        <strain evidence="8">cv. Goldsmith</strain>
    </source>
</reference>
<keyword evidence="4" id="KW-1133">Transmembrane helix</keyword>
<name>A0A2G5DKW3_AQUCA</name>
<dbReference type="OrthoDB" id="430207at2759"/>
<proteinExistence type="inferred from homology"/>
<keyword evidence="5" id="KW-0472">Membrane</keyword>
<dbReference type="STRING" id="218851.A0A2G5DKW3"/>
<dbReference type="FunCoup" id="A0A2G5DKW3">
    <property type="interactions" value="311"/>
</dbReference>
<evidence type="ECO:0000256" key="6">
    <source>
        <dbReference type="RuleBase" id="RU363053"/>
    </source>
</evidence>
<keyword evidence="8" id="KW-1185">Reference proteome</keyword>
<dbReference type="EMBL" id="KZ305034">
    <property type="protein sequence ID" value="PIA44123.1"/>
    <property type="molecule type" value="Genomic_DNA"/>
</dbReference>
<accession>A0A2G5DKW3</accession>
<gene>
    <name evidence="7" type="ORF">AQUCO_01700026v1</name>
</gene>
<evidence type="ECO:0000256" key="3">
    <source>
        <dbReference type="ARBA" id="ARBA00022692"/>
    </source>
</evidence>
<dbReference type="Pfam" id="PF04117">
    <property type="entry name" value="Mpv17_PMP22"/>
    <property type="match status" value="1"/>
</dbReference>